<feature type="domain" description="Protein kinase" evidence="16">
    <location>
        <begin position="520"/>
        <end position="795"/>
    </location>
</feature>
<feature type="transmembrane region" description="Helical" evidence="15">
    <location>
        <begin position="454"/>
        <end position="479"/>
    </location>
</feature>
<keyword evidence="6 15" id="KW-0812">Transmembrane</keyword>
<comment type="catalytic activity">
    <reaction evidence="13">
        <text>L-threonyl-[protein] + ATP = O-phospho-L-threonyl-[protein] + ADP + H(+)</text>
        <dbReference type="Rhea" id="RHEA:46608"/>
        <dbReference type="Rhea" id="RHEA-COMP:11060"/>
        <dbReference type="Rhea" id="RHEA-COMP:11605"/>
        <dbReference type="ChEBI" id="CHEBI:15378"/>
        <dbReference type="ChEBI" id="CHEBI:30013"/>
        <dbReference type="ChEBI" id="CHEBI:30616"/>
        <dbReference type="ChEBI" id="CHEBI:61977"/>
        <dbReference type="ChEBI" id="CHEBI:456216"/>
        <dbReference type="EC" id="2.7.11.1"/>
    </reaction>
</comment>
<evidence type="ECO:0000256" key="15">
    <source>
        <dbReference type="SAM" id="Phobius"/>
    </source>
</evidence>
<dbReference type="InterPro" id="IPR032675">
    <property type="entry name" value="LRR_dom_sf"/>
</dbReference>
<keyword evidence="9" id="KW-0418">Kinase</keyword>
<dbReference type="SUPFAM" id="SSF52058">
    <property type="entry name" value="L domain-like"/>
    <property type="match status" value="2"/>
</dbReference>
<proteinExistence type="predicted"/>
<keyword evidence="11 15" id="KW-1133">Transmembrane helix</keyword>
<dbReference type="Proteomes" id="UP001652660">
    <property type="component" value="Chromosome 3e"/>
</dbReference>
<dbReference type="InterPro" id="IPR001611">
    <property type="entry name" value="Leu-rich_rpt"/>
</dbReference>
<name>A0ABM4X721_COFAR</name>
<dbReference type="InterPro" id="IPR003591">
    <property type="entry name" value="Leu-rich_rpt_typical-subtyp"/>
</dbReference>
<dbReference type="Pfam" id="PF00560">
    <property type="entry name" value="LRR_1"/>
    <property type="match status" value="1"/>
</dbReference>
<evidence type="ECO:0000256" key="14">
    <source>
        <dbReference type="ARBA" id="ARBA00048679"/>
    </source>
</evidence>
<accession>A0ABM4X721</accession>
<keyword evidence="12 15" id="KW-0472">Membrane</keyword>
<dbReference type="Gene3D" id="1.10.510.10">
    <property type="entry name" value="Transferase(Phosphotransferase) domain 1"/>
    <property type="match status" value="1"/>
</dbReference>
<dbReference type="PROSITE" id="PS00109">
    <property type="entry name" value="PROTEIN_KINASE_TYR"/>
    <property type="match status" value="1"/>
</dbReference>
<dbReference type="InterPro" id="IPR011009">
    <property type="entry name" value="Kinase-like_dom_sf"/>
</dbReference>
<dbReference type="PANTHER" id="PTHR48005">
    <property type="entry name" value="LEUCINE RICH REPEAT KINASE 2"/>
    <property type="match status" value="1"/>
</dbReference>
<keyword evidence="17" id="KW-1185">Reference proteome</keyword>
<evidence type="ECO:0000256" key="6">
    <source>
        <dbReference type="ARBA" id="ARBA00022692"/>
    </source>
</evidence>
<dbReference type="SMART" id="SM00369">
    <property type="entry name" value="LRR_TYP"/>
    <property type="match status" value="8"/>
</dbReference>
<keyword evidence="10" id="KW-0067">ATP-binding</keyword>
<dbReference type="Gene3D" id="3.30.200.20">
    <property type="entry name" value="Phosphorylase Kinase, domain 1"/>
    <property type="match status" value="1"/>
</dbReference>
<gene>
    <name evidence="18" type="primary">LOC113737380</name>
</gene>
<dbReference type="PANTHER" id="PTHR48005:SF70">
    <property type="entry name" value="MDIS1-INTERACTING RECEPTOR LIKE KINASE 2-LIKE"/>
    <property type="match status" value="1"/>
</dbReference>
<protein>
    <recommendedName>
        <fullName evidence="2">non-specific serine/threonine protein kinase</fullName>
        <ecNumber evidence="2">2.7.11.1</ecNumber>
    </recommendedName>
</protein>
<evidence type="ECO:0000256" key="8">
    <source>
        <dbReference type="ARBA" id="ARBA00022741"/>
    </source>
</evidence>
<comment type="catalytic activity">
    <reaction evidence="14">
        <text>L-seryl-[protein] + ATP = O-phospho-L-seryl-[protein] + ADP + H(+)</text>
        <dbReference type="Rhea" id="RHEA:17989"/>
        <dbReference type="Rhea" id="RHEA-COMP:9863"/>
        <dbReference type="Rhea" id="RHEA-COMP:11604"/>
        <dbReference type="ChEBI" id="CHEBI:15378"/>
        <dbReference type="ChEBI" id="CHEBI:29999"/>
        <dbReference type="ChEBI" id="CHEBI:30616"/>
        <dbReference type="ChEBI" id="CHEBI:83421"/>
        <dbReference type="ChEBI" id="CHEBI:456216"/>
        <dbReference type="EC" id="2.7.11.1"/>
    </reaction>
</comment>
<evidence type="ECO:0000259" key="16">
    <source>
        <dbReference type="PROSITE" id="PS50011"/>
    </source>
</evidence>
<evidence type="ECO:0000256" key="3">
    <source>
        <dbReference type="ARBA" id="ARBA00022527"/>
    </source>
</evidence>
<evidence type="ECO:0000256" key="12">
    <source>
        <dbReference type="ARBA" id="ARBA00023136"/>
    </source>
</evidence>
<sequence>MHGNHINGSIPQEIGKLRSLVQISLRGNDLSGSIPISVKNLVNLERLYLYENRLSGSIPKEIGMLTSLREIDLHKNNLTNVIPESLGNLRNLALLHLSENNLSGHIPPSLGNLTKLNILWLSRNQLSGSIPSELGELKSLVELSLYANELTGTIPSAISNITYLKKLYLSRNHLTGQLPENICASQSLTELVMFENNFFGDIPRSLKNCSSLQVLLLALNQISGNLSEVFGVYPNLSYIDLSYNKFYGELSTKWGQCYKLTNFLINNNNVSGSLPPELGKAIQLGRIQLSSNQLSGRIPISFGSLTSLLYLDLHNNKFPGNVPPEIGKLSQLQILSLSGNDLSGPIPEQIGECAQLRKLDLSQNVLTGSIPSEIGNLNVLETLDLSQNMLFAFCGYIIQVYNQLEGPLPNISAFQKAPFDALRNNKALCGNVVGLNSCNSSLRNKANKSKTERIIVLIVLPVLATIFLLMISIGIFLIIRPRTRSTDQPGSSTLPENLFAIWSFDGKFAYENIIEATENFHPNHCIGEGGCGSVFRAQLPNGQVFAVKRLHATESGVSGTAKGFENEIRALTEIRHRSIVKLHGYCSHPRHSFLVYEFFEGGSLLHTLSEDEKAMEFEWIKRINAVKDVANALSYMHHNCSPPIVHRDISSKNILLNSDYEAHISDFGTAKLLRPNSSNWSSFAGTYGYAPPELAYTMEVTEKCDVYSFGVVALEVMMGKHPGDLISSLEISSSSSASNNMMLQDVLDPRLPLPVQQELGQVVLVAKLALSCINSNPKLRLSMQEVITQLSAKGLPLKSIPPSISLGQLNGS</sequence>
<evidence type="ECO:0000256" key="9">
    <source>
        <dbReference type="ARBA" id="ARBA00022777"/>
    </source>
</evidence>
<evidence type="ECO:0000256" key="13">
    <source>
        <dbReference type="ARBA" id="ARBA00047899"/>
    </source>
</evidence>
<keyword evidence="8" id="KW-0547">Nucleotide-binding</keyword>
<evidence type="ECO:0000256" key="10">
    <source>
        <dbReference type="ARBA" id="ARBA00022840"/>
    </source>
</evidence>
<evidence type="ECO:0000313" key="18">
    <source>
        <dbReference type="RefSeq" id="XP_071939840.1"/>
    </source>
</evidence>
<evidence type="ECO:0000313" key="17">
    <source>
        <dbReference type="Proteomes" id="UP001652660"/>
    </source>
</evidence>
<keyword evidence="4" id="KW-0433">Leucine-rich repeat</keyword>
<evidence type="ECO:0000256" key="5">
    <source>
        <dbReference type="ARBA" id="ARBA00022679"/>
    </source>
</evidence>
<dbReference type="Pfam" id="PF23598">
    <property type="entry name" value="LRR_14"/>
    <property type="match status" value="1"/>
</dbReference>
<dbReference type="PROSITE" id="PS50011">
    <property type="entry name" value="PROTEIN_KINASE_DOM"/>
    <property type="match status" value="1"/>
</dbReference>
<dbReference type="Pfam" id="PF13855">
    <property type="entry name" value="LRR_8"/>
    <property type="match status" value="1"/>
</dbReference>
<comment type="subcellular location">
    <subcellularLocation>
        <location evidence="1">Membrane</location>
    </subcellularLocation>
</comment>
<dbReference type="InterPro" id="IPR055414">
    <property type="entry name" value="LRR_R13L4/SHOC2-like"/>
</dbReference>
<dbReference type="EC" id="2.7.11.1" evidence="2"/>
<keyword evidence="7" id="KW-0677">Repeat</keyword>
<dbReference type="Gene3D" id="3.80.10.10">
    <property type="entry name" value="Ribonuclease Inhibitor"/>
    <property type="match status" value="2"/>
</dbReference>
<dbReference type="InterPro" id="IPR051420">
    <property type="entry name" value="Ser_Thr_Kinases_DiverseReg"/>
</dbReference>
<evidence type="ECO:0000256" key="1">
    <source>
        <dbReference type="ARBA" id="ARBA00004370"/>
    </source>
</evidence>
<evidence type="ECO:0000256" key="11">
    <source>
        <dbReference type="ARBA" id="ARBA00022989"/>
    </source>
</evidence>
<evidence type="ECO:0000256" key="4">
    <source>
        <dbReference type="ARBA" id="ARBA00022614"/>
    </source>
</evidence>
<reference evidence="18" key="1">
    <citation type="submission" date="2025-08" db="UniProtKB">
        <authorList>
            <consortium name="RefSeq"/>
        </authorList>
    </citation>
    <scope>IDENTIFICATION</scope>
    <source>
        <tissue evidence="18">Leaves</tissue>
    </source>
</reference>
<dbReference type="InterPro" id="IPR000719">
    <property type="entry name" value="Prot_kinase_dom"/>
</dbReference>
<evidence type="ECO:0000256" key="7">
    <source>
        <dbReference type="ARBA" id="ARBA00022737"/>
    </source>
</evidence>
<dbReference type="GeneID" id="113737380"/>
<organism evidence="17 18">
    <name type="scientific">Coffea arabica</name>
    <name type="common">Arabian coffee</name>
    <dbReference type="NCBI Taxonomy" id="13443"/>
    <lineage>
        <taxon>Eukaryota</taxon>
        <taxon>Viridiplantae</taxon>
        <taxon>Streptophyta</taxon>
        <taxon>Embryophyta</taxon>
        <taxon>Tracheophyta</taxon>
        <taxon>Spermatophyta</taxon>
        <taxon>Magnoliopsida</taxon>
        <taxon>eudicotyledons</taxon>
        <taxon>Gunneridae</taxon>
        <taxon>Pentapetalae</taxon>
        <taxon>asterids</taxon>
        <taxon>lamiids</taxon>
        <taxon>Gentianales</taxon>
        <taxon>Rubiaceae</taxon>
        <taxon>Ixoroideae</taxon>
        <taxon>Gardenieae complex</taxon>
        <taxon>Bertiereae - Coffeeae clade</taxon>
        <taxon>Coffeeae</taxon>
        <taxon>Coffea</taxon>
    </lineage>
</organism>
<dbReference type="SUPFAM" id="SSF56112">
    <property type="entry name" value="Protein kinase-like (PK-like)"/>
    <property type="match status" value="1"/>
</dbReference>
<evidence type="ECO:0000256" key="2">
    <source>
        <dbReference type="ARBA" id="ARBA00012513"/>
    </source>
</evidence>
<dbReference type="InterPro" id="IPR008266">
    <property type="entry name" value="Tyr_kinase_AS"/>
</dbReference>
<dbReference type="RefSeq" id="XP_071939840.1">
    <property type="nucleotide sequence ID" value="XM_072083739.1"/>
</dbReference>
<dbReference type="Pfam" id="PF00069">
    <property type="entry name" value="Pkinase"/>
    <property type="match status" value="1"/>
</dbReference>
<keyword evidence="5" id="KW-0808">Transferase</keyword>
<keyword evidence="3" id="KW-0723">Serine/threonine-protein kinase</keyword>